<sequence length="121" mass="12712">MVLYKGELAVATQSVSVSGGGTTTSNIVSSNDPTKTTPTWIIGDFDGKPTGFRNANLIERMHPSDTSMGSWGPVTYTVGSSSTSSFPMAQIQAVNNPTTIKFTLSSSQTGAATVSNFRTLR</sequence>
<reference evidence="2 3" key="1">
    <citation type="submission" date="2014-04" db="EMBL/GenBank/DDBJ databases">
        <authorList>
            <consortium name="DOE Joint Genome Institute"/>
            <person name="Kuo A."/>
            <person name="Girlanda M."/>
            <person name="Perotto S."/>
            <person name="Kohler A."/>
            <person name="Nagy L.G."/>
            <person name="Floudas D."/>
            <person name="Copeland A."/>
            <person name="Barry K.W."/>
            <person name="Cichocki N."/>
            <person name="Veneault-Fourrey C."/>
            <person name="LaButti K."/>
            <person name="Lindquist E.A."/>
            <person name="Lipzen A."/>
            <person name="Lundell T."/>
            <person name="Morin E."/>
            <person name="Murat C."/>
            <person name="Sun H."/>
            <person name="Tunlid A."/>
            <person name="Henrissat B."/>
            <person name="Grigoriev I.V."/>
            <person name="Hibbett D.S."/>
            <person name="Martin F."/>
            <person name="Nordberg H.P."/>
            <person name="Cantor M.N."/>
            <person name="Hua S.X."/>
        </authorList>
    </citation>
    <scope>NUCLEOTIDE SEQUENCE [LARGE SCALE GENOMIC DNA]</scope>
    <source>
        <strain evidence="2 3">MUT 4182</strain>
    </source>
</reference>
<dbReference type="InterPro" id="IPR029411">
    <property type="entry name" value="RG-lyase_III"/>
</dbReference>
<evidence type="ECO:0000313" key="3">
    <source>
        <dbReference type="Proteomes" id="UP000054248"/>
    </source>
</evidence>
<dbReference type="Pfam" id="PF14683">
    <property type="entry name" value="CBM-like"/>
    <property type="match status" value="1"/>
</dbReference>
<dbReference type="AlphaFoldDB" id="A0A0C3PSY0"/>
<keyword evidence="3" id="KW-1185">Reference proteome</keyword>
<dbReference type="PANTHER" id="PTHR36574">
    <property type="entry name" value="RHAMNOGALACTURONATE LYASE-RELATED"/>
    <property type="match status" value="1"/>
</dbReference>
<reference evidence="3" key="2">
    <citation type="submission" date="2015-01" db="EMBL/GenBank/DDBJ databases">
        <title>Evolutionary Origins and Diversification of the Mycorrhizal Mutualists.</title>
        <authorList>
            <consortium name="DOE Joint Genome Institute"/>
            <consortium name="Mycorrhizal Genomics Consortium"/>
            <person name="Kohler A."/>
            <person name="Kuo A."/>
            <person name="Nagy L.G."/>
            <person name="Floudas D."/>
            <person name="Copeland A."/>
            <person name="Barry K.W."/>
            <person name="Cichocki N."/>
            <person name="Veneault-Fourrey C."/>
            <person name="LaButti K."/>
            <person name="Lindquist E.A."/>
            <person name="Lipzen A."/>
            <person name="Lundell T."/>
            <person name="Morin E."/>
            <person name="Murat C."/>
            <person name="Riley R."/>
            <person name="Ohm R."/>
            <person name="Sun H."/>
            <person name="Tunlid A."/>
            <person name="Henrissat B."/>
            <person name="Grigoriev I.V."/>
            <person name="Hibbett D.S."/>
            <person name="Martin F."/>
        </authorList>
    </citation>
    <scope>NUCLEOTIDE SEQUENCE [LARGE SCALE GENOMIC DNA]</scope>
    <source>
        <strain evidence="3">MUT 4182</strain>
    </source>
</reference>
<dbReference type="GO" id="GO:0016837">
    <property type="term" value="F:carbon-oxygen lyase activity, acting on polysaccharides"/>
    <property type="evidence" value="ECO:0007669"/>
    <property type="project" value="InterPro"/>
</dbReference>
<dbReference type="InterPro" id="IPR008979">
    <property type="entry name" value="Galactose-bd-like_sf"/>
</dbReference>
<protein>
    <recommendedName>
        <fullName evidence="1">Rhamnogalacturonan lyase domain-containing protein</fullName>
    </recommendedName>
</protein>
<dbReference type="Gene3D" id="2.60.120.260">
    <property type="entry name" value="Galactose-binding domain-like"/>
    <property type="match status" value="1"/>
</dbReference>
<dbReference type="OrthoDB" id="114708at2759"/>
<accession>A0A0C3PSY0</accession>
<dbReference type="STRING" id="1051891.A0A0C3PSY0"/>
<dbReference type="GO" id="GO:0045490">
    <property type="term" value="P:pectin catabolic process"/>
    <property type="evidence" value="ECO:0007669"/>
    <property type="project" value="TreeGrafter"/>
</dbReference>
<dbReference type="SUPFAM" id="SSF49785">
    <property type="entry name" value="Galactose-binding domain-like"/>
    <property type="match status" value="1"/>
</dbReference>
<gene>
    <name evidence="2" type="ORF">M407DRAFT_32490</name>
</gene>
<dbReference type="InterPro" id="IPR016590">
    <property type="entry name" value="Rhamnogalacturonase_B"/>
</dbReference>
<dbReference type="HOGENOM" id="CLU_2039789_0_0_1"/>
<proteinExistence type="predicted"/>
<name>A0A0C3PSY0_9AGAM</name>
<evidence type="ECO:0000259" key="1">
    <source>
        <dbReference type="Pfam" id="PF14683"/>
    </source>
</evidence>
<feature type="domain" description="Rhamnogalacturonan lyase" evidence="1">
    <location>
        <begin position="40"/>
        <end position="114"/>
    </location>
</feature>
<organism evidence="2 3">
    <name type="scientific">Tulasnella calospora MUT 4182</name>
    <dbReference type="NCBI Taxonomy" id="1051891"/>
    <lineage>
        <taxon>Eukaryota</taxon>
        <taxon>Fungi</taxon>
        <taxon>Dikarya</taxon>
        <taxon>Basidiomycota</taxon>
        <taxon>Agaricomycotina</taxon>
        <taxon>Agaricomycetes</taxon>
        <taxon>Cantharellales</taxon>
        <taxon>Tulasnellaceae</taxon>
        <taxon>Tulasnella</taxon>
    </lineage>
</organism>
<evidence type="ECO:0000313" key="2">
    <source>
        <dbReference type="EMBL" id="KIO17830.1"/>
    </source>
</evidence>
<dbReference type="EMBL" id="KN823339">
    <property type="protein sequence ID" value="KIO17830.1"/>
    <property type="molecule type" value="Genomic_DNA"/>
</dbReference>
<dbReference type="PANTHER" id="PTHR36574:SF1">
    <property type="entry name" value="RHAMNOGALACTURONATE LYASE-RELATED"/>
    <property type="match status" value="1"/>
</dbReference>
<dbReference type="Proteomes" id="UP000054248">
    <property type="component" value="Unassembled WGS sequence"/>
</dbReference>